<keyword evidence="2" id="KW-1185">Reference proteome</keyword>
<dbReference type="Proteomes" id="UP000314294">
    <property type="component" value="Unassembled WGS sequence"/>
</dbReference>
<comment type="caution">
    <text evidence="1">The sequence shown here is derived from an EMBL/GenBank/DDBJ whole genome shotgun (WGS) entry which is preliminary data.</text>
</comment>
<sequence length="247" mass="27073">MKEDIELTSAWLEAWSTTATDREPRCIRLTGGQEQNCKRAAVQLGVSPKGKEVKTGIANEKVYHVNYIGLSQHVAAWRMELALGRVPLAWCLKMEEESSSRVQPSRPKMVDGPEDEPESPLLVTADPQNLHGCLQLGKQLGGPLLILRLSMVCKAAAEPDDDGLILSSGQQVPIGSLGHAVNPTFSEYIEGALMGLTTTMLGPAWVCTRLPPYRCLKECITLDSFKYCREARSSTRSNISGFAWSSK</sequence>
<organism evidence="1 2">
    <name type="scientific">Liparis tanakae</name>
    <name type="common">Tanaka's snailfish</name>
    <dbReference type="NCBI Taxonomy" id="230148"/>
    <lineage>
        <taxon>Eukaryota</taxon>
        <taxon>Metazoa</taxon>
        <taxon>Chordata</taxon>
        <taxon>Craniata</taxon>
        <taxon>Vertebrata</taxon>
        <taxon>Euteleostomi</taxon>
        <taxon>Actinopterygii</taxon>
        <taxon>Neopterygii</taxon>
        <taxon>Teleostei</taxon>
        <taxon>Neoteleostei</taxon>
        <taxon>Acanthomorphata</taxon>
        <taxon>Eupercaria</taxon>
        <taxon>Perciformes</taxon>
        <taxon>Cottioidei</taxon>
        <taxon>Cottales</taxon>
        <taxon>Liparidae</taxon>
        <taxon>Liparis</taxon>
    </lineage>
</organism>
<evidence type="ECO:0000313" key="2">
    <source>
        <dbReference type="Proteomes" id="UP000314294"/>
    </source>
</evidence>
<protein>
    <submittedName>
        <fullName evidence="1">Uncharacterized protein</fullName>
    </submittedName>
</protein>
<evidence type="ECO:0000313" key="1">
    <source>
        <dbReference type="EMBL" id="TNN86789.1"/>
    </source>
</evidence>
<dbReference type="AlphaFoldDB" id="A0A4Z2J9A4"/>
<proteinExistence type="predicted"/>
<name>A0A4Z2J9A4_9TELE</name>
<accession>A0A4Z2J9A4</accession>
<gene>
    <name evidence="1" type="ORF">EYF80_002972</name>
</gene>
<reference evidence="1 2" key="1">
    <citation type="submission" date="2019-03" db="EMBL/GenBank/DDBJ databases">
        <title>First draft genome of Liparis tanakae, snailfish: a comprehensive survey of snailfish specific genes.</title>
        <authorList>
            <person name="Kim W."/>
            <person name="Song I."/>
            <person name="Jeong J.-H."/>
            <person name="Kim D."/>
            <person name="Kim S."/>
            <person name="Ryu S."/>
            <person name="Song J.Y."/>
            <person name="Lee S.K."/>
        </authorList>
    </citation>
    <scope>NUCLEOTIDE SEQUENCE [LARGE SCALE GENOMIC DNA]</scope>
    <source>
        <tissue evidence="1">Muscle</tissue>
    </source>
</reference>
<dbReference type="EMBL" id="SRLO01000013">
    <property type="protein sequence ID" value="TNN86789.1"/>
    <property type="molecule type" value="Genomic_DNA"/>
</dbReference>